<dbReference type="Pfam" id="PF01844">
    <property type="entry name" value="HNH"/>
    <property type="match status" value="1"/>
</dbReference>
<dbReference type="Pfam" id="PF26348">
    <property type="entry name" value="SRA_ScoMcrA"/>
    <property type="match status" value="1"/>
</dbReference>
<protein>
    <submittedName>
        <fullName evidence="2">5-methylcytosine-specific restriction enzyme A</fullName>
    </submittedName>
</protein>
<dbReference type="OrthoDB" id="9779761at2"/>
<evidence type="ECO:0000313" key="3">
    <source>
        <dbReference type="Proteomes" id="UP000199800"/>
    </source>
</evidence>
<evidence type="ECO:0000259" key="1">
    <source>
        <dbReference type="SMART" id="SM00507"/>
    </source>
</evidence>
<dbReference type="GO" id="GO:0008270">
    <property type="term" value="F:zinc ion binding"/>
    <property type="evidence" value="ECO:0007669"/>
    <property type="project" value="InterPro"/>
</dbReference>
<sequence>MSFVPLIEIGDKVTNDQLREIFGCGMMGGMRRSTKTNTLVIISDETKGIYCDTWKEGILHYTGMGKVGDQRLKDQNKTLFESQTNGVTVHLFERMEPRYYTYRGIVELADKPYTEQQKDVNGNDRSVWVFPIKIAEQIIKEPLEKEVAQLSYQELVRRKQIYVGDKECKTAKVKVYYRDPYLKEIVKRIAEENCQLCEDKAPFYDKNNKPYLEEHHIIKLADGGSDTIDNVVAICPNCHRKIHILGDESDMTKLRKKAAENEEKLNRMLAYERTNKTKIKKKK</sequence>
<dbReference type="InterPro" id="IPR002711">
    <property type="entry name" value="HNH"/>
</dbReference>
<feature type="domain" description="HNH nuclease" evidence="1">
    <location>
        <begin position="181"/>
        <end position="240"/>
    </location>
</feature>
<dbReference type="Proteomes" id="UP000199800">
    <property type="component" value="Unassembled WGS sequence"/>
</dbReference>
<reference evidence="2 3" key="1">
    <citation type="submission" date="2016-10" db="EMBL/GenBank/DDBJ databases">
        <authorList>
            <person name="de Groot N.N."/>
        </authorList>
    </citation>
    <scope>NUCLEOTIDE SEQUENCE [LARGE SCALE GENOMIC DNA]</scope>
    <source>
        <strain evidence="2 3">DSM 1801</strain>
    </source>
</reference>
<evidence type="ECO:0000313" key="2">
    <source>
        <dbReference type="EMBL" id="SET30840.1"/>
    </source>
</evidence>
<dbReference type="STRING" id="29364.SAMN04487772_11437"/>
<dbReference type="GO" id="GO:0003676">
    <property type="term" value="F:nucleic acid binding"/>
    <property type="evidence" value="ECO:0007669"/>
    <property type="project" value="InterPro"/>
</dbReference>
<dbReference type="EMBL" id="FOHN01000014">
    <property type="protein sequence ID" value="SET30840.1"/>
    <property type="molecule type" value="Genomic_DNA"/>
</dbReference>
<dbReference type="CDD" id="cd00085">
    <property type="entry name" value="HNHc"/>
    <property type="match status" value="1"/>
</dbReference>
<accession>A0A1I0DEZ6</accession>
<dbReference type="InterPro" id="IPR003615">
    <property type="entry name" value="HNH_nuc"/>
</dbReference>
<dbReference type="RefSeq" id="WP_092478107.1">
    <property type="nucleotide sequence ID" value="NZ_FOHN01000014.1"/>
</dbReference>
<name>A0A1I0DEZ6_9FIRM</name>
<gene>
    <name evidence="2" type="ORF">SAMN04487772_11437</name>
</gene>
<proteinExistence type="predicted"/>
<organism evidence="2 3">
    <name type="scientific">[Clostridium] polysaccharolyticum</name>
    <dbReference type="NCBI Taxonomy" id="29364"/>
    <lineage>
        <taxon>Bacteria</taxon>
        <taxon>Bacillati</taxon>
        <taxon>Bacillota</taxon>
        <taxon>Clostridia</taxon>
        <taxon>Lachnospirales</taxon>
        <taxon>Lachnospiraceae</taxon>
    </lineage>
</organism>
<dbReference type="Gene3D" id="1.10.30.50">
    <property type="match status" value="1"/>
</dbReference>
<keyword evidence="3" id="KW-1185">Reference proteome</keyword>
<dbReference type="AlphaFoldDB" id="A0A1I0DEZ6"/>
<dbReference type="GO" id="GO:0004519">
    <property type="term" value="F:endonuclease activity"/>
    <property type="evidence" value="ECO:0007669"/>
    <property type="project" value="InterPro"/>
</dbReference>
<dbReference type="SMART" id="SM00507">
    <property type="entry name" value="HNHc"/>
    <property type="match status" value="1"/>
</dbReference>
<dbReference type="InterPro" id="IPR058712">
    <property type="entry name" value="SRA_ScoMcrA"/>
</dbReference>